<proteinExistence type="predicted"/>
<evidence type="ECO:0000313" key="6">
    <source>
        <dbReference type="Proteomes" id="UP000285666"/>
    </source>
</evidence>
<gene>
    <name evidence="4" type="ORF">DW658_05970</name>
    <name evidence="3" type="ORF">DW860_13525</name>
</gene>
<feature type="coiled-coil region" evidence="1">
    <location>
        <begin position="152"/>
        <end position="194"/>
    </location>
</feature>
<dbReference type="InterPro" id="IPR007421">
    <property type="entry name" value="Schlafen_AlbA_2_dom"/>
</dbReference>
<dbReference type="PANTHER" id="PTHR30595:SF6">
    <property type="entry name" value="SCHLAFEN ALBA-2 DOMAIN-CONTAINING PROTEIN"/>
    <property type="match status" value="1"/>
</dbReference>
<name>A0A413YHI6_9FIRM</name>
<evidence type="ECO:0000313" key="5">
    <source>
        <dbReference type="Proteomes" id="UP000284742"/>
    </source>
</evidence>
<dbReference type="Proteomes" id="UP000284742">
    <property type="component" value="Unassembled WGS sequence"/>
</dbReference>
<dbReference type="Pfam" id="PF04326">
    <property type="entry name" value="SLFN_AlbA_2"/>
    <property type="match status" value="1"/>
</dbReference>
<evidence type="ECO:0000259" key="2">
    <source>
        <dbReference type="Pfam" id="PF04326"/>
    </source>
</evidence>
<feature type="domain" description="Schlafen AlbA-2" evidence="2">
    <location>
        <begin position="18"/>
        <end position="123"/>
    </location>
</feature>
<keyword evidence="3" id="KW-0067">ATP-binding</keyword>
<keyword evidence="3" id="KW-0547">Nucleotide-binding</keyword>
<comment type="caution">
    <text evidence="3">The sequence shown here is derived from an EMBL/GenBank/DDBJ whole genome shotgun (WGS) entry which is preliminary data.</text>
</comment>
<protein>
    <submittedName>
        <fullName evidence="3">ATP-binding protein</fullName>
    </submittedName>
</protein>
<dbReference type="AlphaFoldDB" id="A0A413YHI6"/>
<evidence type="ECO:0000313" key="3">
    <source>
        <dbReference type="EMBL" id="RHC04090.1"/>
    </source>
</evidence>
<organism evidence="3 5">
    <name type="scientific">Dorea formicigenerans</name>
    <dbReference type="NCBI Taxonomy" id="39486"/>
    <lineage>
        <taxon>Bacteria</taxon>
        <taxon>Bacillati</taxon>
        <taxon>Bacillota</taxon>
        <taxon>Clostridia</taxon>
        <taxon>Lachnospirales</taxon>
        <taxon>Lachnospiraceae</taxon>
        <taxon>Dorea</taxon>
    </lineage>
</organism>
<evidence type="ECO:0000313" key="4">
    <source>
        <dbReference type="EMBL" id="RHF79247.1"/>
    </source>
</evidence>
<dbReference type="EMBL" id="QSHK01000012">
    <property type="protein sequence ID" value="RHC04090.1"/>
    <property type="molecule type" value="Genomic_DNA"/>
</dbReference>
<accession>A0A413YHI6</accession>
<evidence type="ECO:0000256" key="1">
    <source>
        <dbReference type="SAM" id="Coils"/>
    </source>
</evidence>
<dbReference type="Proteomes" id="UP000285666">
    <property type="component" value="Unassembled WGS sequence"/>
</dbReference>
<reference evidence="5 6" key="1">
    <citation type="submission" date="2018-08" db="EMBL/GenBank/DDBJ databases">
        <title>A genome reference for cultivated species of the human gut microbiota.</title>
        <authorList>
            <person name="Zou Y."/>
            <person name="Xue W."/>
            <person name="Luo G."/>
        </authorList>
    </citation>
    <scope>NUCLEOTIDE SEQUENCE [LARGE SCALE GENOMIC DNA]</scope>
    <source>
        <strain evidence="4 6">AM23-7AC</strain>
        <strain evidence="3 5">AM37-5</strain>
    </source>
</reference>
<dbReference type="Gene3D" id="3.30.950.30">
    <property type="entry name" value="Schlafen, AAA domain"/>
    <property type="match status" value="1"/>
</dbReference>
<dbReference type="PANTHER" id="PTHR30595">
    <property type="entry name" value="GLPR-RELATED TRANSCRIPTIONAL REPRESSOR"/>
    <property type="match status" value="1"/>
</dbReference>
<sequence>MNKIVTSENIQAILAAGESDTVEFKTKVRSSIHVLPKIISAFANTNGGILILGYDEMARKITGTSNAEIEIIQSAISNNNLDDICSVYSLVYNEKTLIIVQVKKSTSLVIAGGGAYVRKGDNNIITLSSKEVVNKIASTTSNYNSVTSQELLERLEKKTEQIYEELIRSQKEHEEELKAQKLEHDKELKSAKRSNWFFCILSAVIGYGLGKFF</sequence>
<dbReference type="RefSeq" id="WP_118236947.1">
    <property type="nucleotide sequence ID" value="NZ_QRHN01000006.1"/>
</dbReference>
<keyword evidence="1" id="KW-0175">Coiled coil</keyword>
<dbReference type="EMBL" id="QRHN01000006">
    <property type="protein sequence ID" value="RHF79247.1"/>
    <property type="molecule type" value="Genomic_DNA"/>
</dbReference>
<dbReference type="GO" id="GO:0005524">
    <property type="term" value="F:ATP binding"/>
    <property type="evidence" value="ECO:0007669"/>
    <property type="project" value="UniProtKB-KW"/>
</dbReference>
<dbReference type="InterPro" id="IPR038461">
    <property type="entry name" value="Schlafen_AlbA_2_dom_sf"/>
</dbReference>